<dbReference type="Proteomes" id="UP000837801">
    <property type="component" value="Unassembled WGS sequence"/>
</dbReference>
<evidence type="ECO:0000313" key="2">
    <source>
        <dbReference type="Proteomes" id="UP000837801"/>
    </source>
</evidence>
<dbReference type="EMBL" id="CAKXYY010000006">
    <property type="protein sequence ID" value="CAH2352295.1"/>
    <property type="molecule type" value="Genomic_DNA"/>
</dbReference>
<name>A0A9P0QP27_9ASCO</name>
<proteinExistence type="predicted"/>
<accession>A0A9P0QP27</accession>
<reference evidence="1" key="1">
    <citation type="submission" date="2022-03" db="EMBL/GenBank/DDBJ databases">
        <authorList>
            <person name="Legras J.-L."/>
            <person name="Devillers H."/>
            <person name="Grondin C."/>
        </authorList>
    </citation>
    <scope>NUCLEOTIDE SEQUENCE</scope>
    <source>
        <strain evidence="1">CLIB 1423</strain>
    </source>
</reference>
<evidence type="ECO:0000313" key="1">
    <source>
        <dbReference type="EMBL" id="CAH2352295.1"/>
    </source>
</evidence>
<keyword evidence="2" id="KW-1185">Reference proteome</keyword>
<comment type="caution">
    <text evidence="1">The sequence shown here is derived from an EMBL/GenBank/DDBJ whole genome shotgun (WGS) entry which is preliminary data.</text>
</comment>
<organism evidence="1 2">
    <name type="scientific">[Candida] railenensis</name>
    <dbReference type="NCBI Taxonomy" id="45579"/>
    <lineage>
        <taxon>Eukaryota</taxon>
        <taxon>Fungi</taxon>
        <taxon>Dikarya</taxon>
        <taxon>Ascomycota</taxon>
        <taxon>Saccharomycotina</taxon>
        <taxon>Pichiomycetes</taxon>
        <taxon>Debaryomycetaceae</taxon>
        <taxon>Kurtzmaniella</taxon>
    </lineage>
</organism>
<gene>
    <name evidence="1" type="ORF">CLIB1423_06S03180</name>
</gene>
<sequence>MCDMLISRVTKREKVGIIRDNLSHESRTYLKSLLQLNGNFWPWPFFSTKGKIANATFLISTMLVPAIFPTACLTPSLNLHLFAYEKCKLELRNKEHTHLIKSAKLNLIKIHQIRNKQTDSEEVFSCSSHTVVIFCNLQFFYACNY</sequence>
<dbReference type="AlphaFoldDB" id="A0A9P0QP27"/>
<protein>
    <submittedName>
        <fullName evidence="1">Uncharacterized protein</fullName>
    </submittedName>
</protein>